<dbReference type="Proteomes" id="UP000033188">
    <property type="component" value="Chromosome 1"/>
</dbReference>
<accession>A0A061D1E8</accession>
<feature type="transmembrane region" description="Helical" evidence="1">
    <location>
        <begin position="102"/>
        <end position="122"/>
    </location>
</feature>
<keyword evidence="1" id="KW-1133">Transmembrane helix</keyword>
<dbReference type="EMBL" id="LK391707">
    <property type="protein sequence ID" value="CDR94626.1"/>
    <property type="molecule type" value="Genomic_DNA"/>
</dbReference>
<evidence type="ECO:0000313" key="2">
    <source>
        <dbReference type="EMBL" id="CDR94626.1"/>
    </source>
</evidence>
<dbReference type="GeneID" id="24563167"/>
<sequence>MADGKACYKCGKGCKMLEECYCCPWCCEVCSGDIQCDECRQFYLLRLDYKDPTYNCGSPICDTQCKDKQDTCECKCCLEKRATQAGAFAAQPSSMVIPSTTAYPAVIAPIIVLVIVCLMSVFRVRPFHKVRDCFERR</sequence>
<dbReference type="KEGG" id="bbig:BBBOND_0109240"/>
<keyword evidence="1" id="KW-0472">Membrane</keyword>
<name>A0A061D1E8_BABBI</name>
<reference evidence="3" key="1">
    <citation type="journal article" date="2014" name="Nucleic Acids Res.">
        <title>The evolutionary dynamics of variant antigen genes in Babesia reveal a history of genomic innovation underlying host-parasite interaction.</title>
        <authorList>
            <person name="Jackson A.P."/>
            <person name="Otto T.D."/>
            <person name="Darby A."/>
            <person name="Ramaprasad A."/>
            <person name="Xia D."/>
            <person name="Echaide I.E."/>
            <person name="Farber M."/>
            <person name="Gahlot S."/>
            <person name="Gamble J."/>
            <person name="Gupta D."/>
            <person name="Gupta Y."/>
            <person name="Jackson L."/>
            <person name="Malandrin L."/>
            <person name="Malas T.B."/>
            <person name="Moussa E."/>
            <person name="Nair M."/>
            <person name="Reid A.J."/>
            <person name="Sanders M."/>
            <person name="Sharma J."/>
            <person name="Tracey A."/>
            <person name="Quail M.A."/>
            <person name="Weir W."/>
            <person name="Wastling J.M."/>
            <person name="Hall N."/>
            <person name="Willadsen P."/>
            <person name="Lingelbach K."/>
            <person name="Shiels B."/>
            <person name="Tait A."/>
            <person name="Berriman M."/>
            <person name="Allred D.R."/>
            <person name="Pain A."/>
        </authorList>
    </citation>
    <scope>NUCLEOTIDE SEQUENCE [LARGE SCALE GENOMIC DNA]</scope>
    <source>
        <strain evidence="3">Bond</strain>
    </source>
</reference>
<evidence type="ECO:0000313" key="3">
    <source>
        <dbReference type="Proteomes" id="UP000033188"/>
    </source>
</evidence>
<dbReference type="VEuPathDB" id="PiroplasmaDB:BBBOND_0109240"/>
<proteinExistence type="predicted"/>
<protein>
    <submittedName>
        <fullName evidence="2">Uncharacterized protein</fullName>
    </submittedName>
</protein>
<keyword evidence="3" id="KW-1185">Reference proteome</keyword>
<organism evidence="2 3">
    <name type="scientific">Babesia bigemina</name>
    <dbReference type="NCBI Taxonomy" id="5866"/>
    <lineage>
        <taxon>Eukaryota</taxon>
        <taxon>Sar</taxon>
        <taxon>Alveolata</taxon>
        <taxon>Apicomplexa</taxon>
        <taxon>Aconoidasida</taxon>
        <taxon>Piroplasmida</taxon>
        <taxon>Babesiidae</taxon>
        <taxon>Babesia</taxon>
    </lineage>
</organism>
<dbReference type="AlphaFoldDB" id="A0A061D1E8"/>
<dbReference type="RefSeq" id="XP_012766812.1">
    <property type="nucleotide sequence ID" value="XM_012911358.1"/>
</dbReference>
<keyword evidence="1" id="KW-0812">Transmembrane</keyword>
<evidence type="ECO:0000256" key="1">
    <source>
        <dbReference type="SAM" id="Phobius"/>
    </source>
</evidence>
<gene>
    <name evidence="2" type="ORF">BBBOND_0109240</name>
</gene>